<feature type="domain" description="BACK" evidence="3">
    <location>
        <begin position="51"/>
        <end position="152"/>
    </location>
</feature>
<feature type="region of interest" description="Disordered" evidence="2">
    <location>
        <begin position="602"/>
        <end position="629"/>
    </location>
</feature>
<accession>A0AA40GAX6</accession>
<dbReference type="Pfam" id="PF07707">
    <property type="entry name" value="BACK"/>
    <property type="match status" value="1"/>
</dbReference>
<dbReference type="CDD" id="cd23767">
    <property type="entry name" value="IQCD"/>
    <property type="match status" value="1"/>
</dbReference>
<evidence type="ECO:0000313" key="4">
    <source>
        <dbReference type="EMBL" id="KAK1133722.1"/>
    </source>
</evidence>
<dbReference type="Pfam" id="PF00612">
    <property type="entry name" value="IQ"/>
    <property type="match status" value="1"/>
</dbReference>
<dbReference type="InterPro" id="IPR000048">
    <property type="entry name" value="IQ_motif_EF-hand-BS"/>
</dbReference>
<dbReference type="Gene3D" id="1.20.5.190">
    <property type="match status" value="1"/>
</dbReference>
<dbReference type="InterPro" id="IPR006652">
    <property type="entry name" value="Kelch_1"/>
</dbReference>
<sequence>MISSQNESCRLLQRDNILEIFTAAQYLGIKELEEQCWAFIDNDELFTEDTAFLLYLEAKKVGNTAVMELMVPRIMKFFLMLVSTRDFLQLSVDELCLLLKSNYICVNSEMEVLMSAVRWLMHDWANRKQHMLEVLKCVRFGLIAPWQLVDVKRNPENPEFMELMSSPEVQKMVDDGLAFVIIKYWYGNQTEDYYHWIDLLGLTEPTNRNWAGEDKNYVTYREFLLYLEEYQRTKISELKIRKIRVKPTTVGSPRNDYAFIAPKIPNNYIQSSGDTAVIHNGPAMHLRQSKPAPSNYLPLQMPEGVMTPPKFMNEYLSNLERSKGNDERNVAFDARFTGGGESPRVSYRSSAVQKYTKEHRERGTNSPVKSSARDLVREKKLSRLDDTVLCIFSFFFLEDIDKLDYESRQGKNATDVCRCQQQRESNFIFSTRKRQTRSDIPREPEERADSCKSEEEAATTIQAVYRGYKARRRLDEIRRSTSGENRNIKKVAELLAIRMDETLRNSSIEPIRVSSSSVNQTRNERDETIRALRCSPRNRNREQSIFRTQNQRCVDDRVNQFETRAPCYATEEQRRQQIPQNLTSQRDPLKSIKTIKSPMFFSNYDEKTSSPSDTDTDDPISPRTDAKSTTINLADVVINEKNKEKDHPRSDNIQRVKPATRNVQIRSANCKRALPQRISNSIIATNEDDYFFDNSLFFPDRESILVFGGVDSHEEYGRPGNTGKDIRRFKPDENIWEFVGEIPRARHHHSVAYLKGRIYVVGGADPVEDKLHRKSIAVSSVWSYDPTTRTWFNEPGMLTARKDFGLVVSHGKMYAIGGQGRNGIALKTTEAFDPTDSTWREVQSMQTARIGPASAKYRDLIWVAGGMTKSKKELFSKDVECYDPIKNLLARSPSLKAPSCVPWLKAIPLRSPRCFASFYVVSDCLYVIGGASTMENATQSIDSIDVWDANDCVWKEHANMSIARHGHSTGSIGDQLLIIGGVTTVLMKTLNSVECYCCDMGKWMKGVSALPHPVSGHGTVSLPPANLLINR</sequence>
<keyword evidence="5" id="KW-1185">Reference proteome</keyword>
<dbReference type="AlphaFoldDB" id="A0AA40GAX6"/>
<dbReference type="Pfam" id="PF24681">
    <property type="entry name" value="Kelch_KLHDC2_KLHL20_DRC7"/>
    <property type="match status" value="1"/>
</dbReference>
<dbReference type="SUPFAM" id="SSF117281">
    <property type="entry name" value="Kelch motif"/>
    <property type="match status" value="2"/>
</dbReference>
<gene>
    <name evidence="4" type="ORF">K0M31_011516</name>
</gene>
<comment type="caution">
    <text evidence="4">The sequence shown here is derived from an EMBL/GenBank/DDBJ whole genome shotgun (WGS) entry which is preliminary data.</text>
</comment>
<dbReference type="SMART" id="SM00875">
    <property type="entry name" value="BACK"/>
    <property type="match status" value="1"/>
</dbReference>
<proteinExistence type="predicted"/>
<evidence type="ECO:0000256" key="2">
    <source>
        <dbReference type="SAM" id="MobiDB-lite"/>
    </source>
</evidence>
<evidence type="ECO:0000259" key="3">
    <source>
        <dbReference type="SMART" id="SM00875"/>
    </source>
</evidence>
<evidence type="ECO:0000256" key="1">
    <source>
        <dbReference type="ARBA" id="ARBA00022441"/>
    </source>
</evidence>
<feature type="compositionally biased region" description="Basic and acidic residues" evidence="2">
    <location>
        <begin position="436"/>
        <end position="454"/>
    </location>
</feature>
<evidence type="ECO:0000313" key="5">
    <source>
        <dbReference type="Proteomes" id="UP001177670"/>
    </source>
</evidence>
<name>A0AA40GAX6_9HYME</name>
<dbReference type="SMART" id="SM00015">
    <property type="entry name" value="IQ"/>
    <property type="match status" value="1"/>
</dbReference>
<feature type="compositionally biased region" description="Polar residues" evidence="2">
    <location>
        <begin position="576"/>
        <end position="586"/>
    </location>
</feature>
<dbReference type="PANTHER" id="PTHR22667">
    <property type="entry name" value="AT01380P-RELATED"/>
    <property type="match status" value="1"/>
</dbReference>
<dbReference type="PANTHER" id="PTHR22667:SF0">
    <property type="entry name" value="AT01380P-RELATED"/>
    <property type="match status" value="1"/>
</dbReference>
<feature type="region of interest" description="Disordered" evidence="2">
    <location>
        <begin position="570"/>
        <end position="589"/>
    </location>
</feature>
<dbReference type="InterPro" id="IPR011705">
    <property type="entry name" value="BACK"/>
</dbReference>
<organism evidence="4 5">
    <name type="scientific">Melipona bicolor</name>
    <dbReference type="NCBI Taxonomy" id="60889"/>
    <lineage>
        <taxon>Eukaryota</taxon>
        <taxon>Metazoa</taxon>
        <taxon>Ecdysozoa</taxon>
        <taxon>Arthropoda</taxon>
        <taxon>Hexapoda</taxon>
        <taxon>Insecta</taxon>
        <taxon>Pterygota</taxon>
        <taxon>Neoptera</taxon>
        <taxon>Endopterygota</taxon>
        <taxon>Hymenoptera</taxon>
        <taxon>Apocrita</taxon>
        <taxon>Aculeata</taxon>
        <taxon>Apoidea</taxon>
        <taxon>Anthophila</taxon>
        <taxon>Apidae</taxon>
        <taxon>Melipona</taxon>
    </lineage>
</organism>
<dbReference type="CDD" id="cd14733">
    <property type="entry name" value="BACK"/>
    <property type="match status" value="1"/>
</dbReference>
<dbReference type="Proteomes" id="UP001177670">
    <property type="component" value="Unassembled WGS sequence"/>
</dbReference>
<dbReference type="Gene3D" id="1.25.40.420">
    <property type="match status" value="1"/>
</dbReference>
<keyword evidence="1" id="KW-0880">Kelch repeat</keyword>
<dbReference type="EMBL" id="JAHYIQ010000003">
    <property type="protein sequence ID" value="KAK1133722.1"/>
    <property type="molecule type" value="Genomic_DNA"/>
</dbReference>
<dbReference type="InterPro" id="IPR015915">
    <property type="entry name" value="Kelch-typ_b-propeller"/>
</dbReference>
<dbReference type="SMART" id="SM00612">
    <property type="entry name" value="Kelch"/>
    <property type="match status" value="5"/>
</dbReference>
<feature type="compositionally biased region" description="Low complexity" evidence="2">
    <location>
        <begin position="609"/>
        <end position="623"/>
    </location>
</feature>
<reference evidence="4" key="1">
    <citation type="submission" date="2021-10" db="EMBL/GenBank/DDBJ databases">
        <title>Melipona bicolor Genome sequencing and assembly.</title>
        <authorList>
            <person name="Araujo N.S."/>
            <person name="Arias M.C."/>
        </authorList>
    </citation>
    <scope>NUCLEOTIDE SEQUENCE</scope>
    <source>
        <strain evidence="4">USP_2M_L1-L4_2017</strain>
        <tissue evidence="4">Whole body</tissue>
    </source>
</reference>
<protein>
    <recommendedName>
        <fullName evidence="3">BACK domain-containing protein</fullName>
    </recommendedName>
</protein>
<dbReference type="PROSITE" id="PS50096">
    <property type="entry name" value="IQ"/>
    <property type="match status" value="1"/>
</dbReference>
<dbReference type="Pfam" id="PF01344">
    <property type="entry name" value="Kelch_1"/>
    <property type="match status" value="1"/>
</dbReference>
<feature type="region of interest" description="Disordered" evidence="2">
    <location>
        <begin position="432"/>
        <end position="454"/>
    </location>
</feature>
<dbReference type="Gene3D" id="2.120.10.80">
    <property type="entry name" value="Kelch-type beta propeller"/>
    <property type="match status" value="2"/>
</dbReference>